<reference evidence="2" key="3">
    <citation type="submission" date="2016-03" db="UniProtKB">
        <authorList>
            <consortium name="EnsemblProtists"/>
        </authorList>
    </citation>
    <scope>IDENTIFICATION</scope>
</reference>
<protein>
    <submittedName>
        <fullName evidence="1 2">Uncharacterized protein</fullName>
    </submittedName>
</protein>
<keyword evidence="3" id="KW-1185">Reference proteome</keyword>
<name>L1J4F6_GUITC</name>
<reference evidence="1 3" key="1">
    <citation type="journal article" date="2012" name="Nature">
        <title>Algal genomes reveal evolutionary mosaicism and the fate of nucleomorphs.</title>
        <authorList>
            <consortium name="DOE Joint Genome Institute"/>
            <person name="Curtis B.A."/>
            <person name="Tanifuji G."/>
            <person name="Burki F."/>
            <person name="Gruber A."/>
            <person name="Irimia M."/>
            <person name="Maruyama S."/>
            <person name="Arias M.C."/>
            <person name="Ball S.G."/>
            <person name="Gile G.H."/>
            <person name="Hirakawa Y."/>
            <person name="Hopkins J.F."/>
            <person name="Kuo A."/>
            <person name="Rensing S.A."/>
            <person name="Schmutz J."/>
            <person name="Symeonidi A."/>
            <person name="Elias M."/>
            <person name="Eveleigh R.J."/>
            <person name="Herman E.K."/>
            <person name="Klute M.J."/>
            <person name="Nakayama T."/>
            <person name="Obornik M."/>
            <person name="Reyes-Prieto A."/>
            <person name="Armbrust E.V."/>
            <person name="Aves S.J."/>
            <person name="Beiko R.G."/>
            <person name="Coutinho P."/>
            <person name="Dacks J.B."/>
            <person name="Durnford D.G."/>
            <person name="Fast N.M."/>
            <person name="Green B.R."/>
            <person name="Grisdale C.J."/>
            <person name="Hempel F."/>
            <person name="Henrissat B."/>
            <person name="Hoppner M.P."/>
            <person name="Ishida K."/>
            <person name="Kim E."/>
            <person name="Koreny L."/>
            <person name="Kroth P.G."/>
            <person name="Liu Y."/>
            <person name="Malik S.B."/>
            <person name="Maier U.G."/>
            <person name="McRose D."/>
            <person name="Mock T."/>
            <person name="Neilson J.A."/>
            <person name="Onodera N.T."/>
            <person name="Poole A.M."/>
            <person name="Pritham E.J."/>
            <person name="Richards T.A."/>
            <person name="Rocap G."/>
            <person name="Roy S.W."/>
            <person name="Sarai C."/>
            <person name="Schaack S."/>
            <person name="Shirato S."/>
            <person name="Slamovits C.H."/>
            <person name="Spencer D.F."/>
            <person name="Suzuki S."/>
            <person name="Worden A.Z."/>
            <person name="Zauner S."/>
            <person name="Barry K."/>
            <person name="Bell C."/>
            <person name="Bharti A.K."/>
            <person name="Crow J.A."/>
            <person name="Grimwood J."/>
            <person name="Kramer R."/>
            <person name="Lindquist E."/>
            <person name="Lucas S."/>
            <person name="Salamov A."/>
            <person name="McFadden G.I."/>
            <person name="Lane C.E."/>
            <person name="Keeling P.J."/>
            <person name="Gray M.W."/>
            <person name="Grigoriev I.V."/>
            <person name="Archibald J.M."/>
        </authorList>
    </citation>
    <scope>NUCLEOTIDE SEQUENCE</scope>
    <source>
        <strain evidence="1 3">CCMP2712</strain>
    </source>
</reference>
<dbReference type="KEGG" id="gtt:GUITHDRAFT_153407"/>
<dbReference type="RefSeq" id="XP_005829950.1">
    <property type="nucleotide sequence ID" value="XM_005829893.1"/>
</dbReference>
<evidence type="ECO:0000313" key="2">
    <source>
        <dbReference type="EnsemblProtists" id="EKX42970"/>
    </source>
</evidence>
<dbReference type="GeneID" id="17299598"/>
<accession>L1J4F6</accession>
<sequence>MQLNSRRRWQSAAVRRLLYGTRQPAGRRVGGAARLVHQQFPLCSSDEAIAVLASTCSALTPRTLTSHTEQSGVLQVKRSRWLEASKGFLLSDSASIAAGWI</sequence>
<gene>
    <name evidence="1" type="ORF">GUITHDRAFT_153407</name>
</gene>
<proteinExistence type="predicted"/>
<dbReference type="PaxDb" id="55529-EKX42970"/>
<organism evidence="1">
    <name type="scientific">Guillardia theta (strain CCMP2712)</name>
    <name type="common">Cryptophyte</name>
    <dbReference type="NCBI Taxonomy" id="905079"/>
    <lineage>
        <taxon>Eukaryota</taxon>
        <taxon>Cryptophyceae</taxon>
        <taxon>Pyrenomonadales</taxon>
        <taxon>Geminigeraceae</taxon>
        <taxon>Guillardia</taxon>
    </lineage>
</organism>
<dbReference type="AlphaFoldDB" id="L1J4F6"/>
<dbReference type="EnsemblProtists" id="EKX42970">
    <property type="protein sequence ID" value="EKX42970"/>
    <property type="gene ID" value="GUITHDRAFT_153407"/>
</dbReference>
<evidence type="ECO:0000313" key="3">
    <source>
        <dbReference type="Proteomes" id="UP000011087"/>
    </source>
</evidence>
<reference evidence="3" key="2">
    <citation type="submission" date="2012-11" db="EMBL/GenBank/DDBJ databases">
        <authorList>
            <person name="Kuo A."/>
            <person name="Curtis B.A."/>
            <person name="Tanifuji G."/>
            <person name="Burki F."/>
            <person name="Gruber A."/>
            <person name="Irimia M."/>
            <person name="Maruyama S."/>
            <person name="Arias M.C."/>
            <person name="Ball S.G."/>
            <person name="Gile G.H."/>
            <person name="Hirakawa Y."/>
            <person name="Hopkins J.F."/>
            <person name="Rensing S.A."/>
            <person name="Schmutz J."/>
            <person name="Symeonidi A."/>
            <person name="Elias M."/>
            <person name="Eveleigh R.J."/>
            <person name="Herman E.K."/>
            <person name="Klute M.J."/>
            <person name="Nakayama T."/>
            <person name="Obornik M."/>
            <person name="Reyes-Prieto A."/>
            <person name="Armbrust E.V."/>
            <person name="Aves S.J."/>
            <person name="Beiko R.G."/>
            <person name="Coutinho P."/>
            <person name="Dacks J.B."/>
            <person name="Durnford D.G."/>
            <person name="Fast N.M."/>
            <person name="Green B.R."/>
            <person name="Grisdale C."/>
            <person name="Hempe F."/>
            <person name="Henrissat B."/>
            <person name="Hoppner M.P."/>
            <person name="Ishida K.-I."/>
            <person name="Kim E."/>
            <person name="Koreny L."/>
            <person name="Kroth P.G."/>
            <person name="Liu Y."/>
            <person name="Malik S.-B."/>
            <person name="Maier U.G."/>
            <person name="McRose D."/>
            <person name="Mock T."/>
            <person name="Neilson J.A."/>
            <person name="Onodera N.T."/>
            <person name="Poole A.M."/>
            <person name="Pritham E.J."/>
            <person name="Richards T.A."/>
            <person name="Rocap G."/>
            <person name="Roy S.W."/>
            <person name="Sarai C."/>
            <person name="Schaack S."/>
            <person name="Shirato S."/>
            <person name="Slamovits C.H."/>
            <person name="Spencer D.F."/>
            <person name="Suzuki S."/>
            <person name="Worden A.Z."/>
            <person name="Zauner S."/>
            <person name="Barry K."/>
            <person name="Bell C."/>
            <person name="Bharti A.K."/>
            <person name="Crow J.A."/>
            <person name="Grimwood J."/>
            <person name="Kramer R."/>
            <person name="Lindquist E."/>
            <person name="Lucas S."/>
            <person name="Salamov A."/>
            <person name="McFadden G.I."/>
            <person name="Lane C.E."/>
            <person name="Keeling P.J."/>
            <person name="Gray M.W."/>
            <person name="Grigoriev I.V."/>
            <person name="Archibald J.M."/>
        </authorList>
    </citation>
    <scope>NUCLEOTIDE SEQUENCE</scope>
    <source>
        <strain evidence="3">CCMP2712</strain>
    </source>
</reference>
<dbReference type="HOGENOM" id="CLU_2299128_0_0_1"/>
<evidence type="ECO:0000313" key="1">
    <source>
        <dbReference type="EMBL" id="EKX42970.1"/>
    </source>
</evidence>
<feature type="non-terminal residue" evidence="1">
    <location>
        <position position="101"/>
    </location>
</feature>
<dbReference type="EMBL" id="JH993013">
    <property type="protein sequence ID" value="EKX42970.1"/>
    <property type="molecule type" value="Genomic_DNA"/>
</dbReference>
<dbReference type="Proteomes" id="UP000011087">
    <property type="component" value="Unassembled WGS sequence"/>
</dbReference>